<evidence type="ECO:0000256" key="1">
    <source>
        <dbReference type="SAM" id="Phobius"/>
    </source>
</evidence>
<reference evidence="3" key="1">
    <citation type="journal article" date="2019" name="Int. J. Syst. Evol. Microbiol.">
        <title>The Global Catalogue of Microorganisms (GCM) 10K type strain sequencing project: providing services to taxonomists for standard genome sequencing and annotation.</title>
        <authorList>
            <consortium name="The Broad Institute Genomics Platform"/>
            <consortium name="The Broad Institute Genome Sequencing Center for Infectious Disease"/>
            <person name="Wu L."/>
            <person name="Ma J."/>
        </authorList>
    </citation>
    <scope>NUCLEOTIDE SEQUENCE [LARGE SCALE GENOMIC DNA]</scope>
    <source>
        <strain evidence="3">CGMCC 1.15439</strain>
    </source>
</reference>
<feature type="transmembrane region" description="Helical" evidence="1">
    <location>
        <begin position="12"/>
        <end position="35"/>
    </location>
</feature>
<protein>
    <submittedName>
        <fullName evidence="2">Uncharacterized protein</fullName>
    </submittedName>
</protein>
<keyword evidence="1" id="KW-1133">Transmembrane helix</keyword>
<keyword evidence="3" id="KW-1185">Reference proteome</keyword>
<organism evidence="2 3">
    <name type="scientific">Dyella nitratireducens</name>
    <dbReference type="NCBI Taxonomy" id="1849580"/>
    <lineage>
        <taxon>Bacteria</taxon>
        <taxon>Pseudomonadati</taxon>
        <taxon>Pseudomonadota</taxon>
        <taxon>Gammaproteobacteria</taxon>
        <taxon>Lysobacterales</taxon>
        <taxon>Rhodanobacteraceae</taxon>
        <taxon>Dyella</taxon>
    </lineage>
</organism>
<dbReference type="EMBL" id="BMJA01000001">
    <property type="protein sequence ID" value="GGA29714.1"/>
    <property type="molecule type" value="Genomic_DNA"/>
</dbReference>
<accession>A0ABQ1FSW4</accession>
<feature type="transmembrane region" description="Helical" evidence="1">
    <location>
        <begin position="41"/>
        <end position="62"/>
    </location>
</feature>
<keyword evidence="1" id="KW-0472">Membrane</keyword>
<gene>
    <name evidence="2" type="ORF">GCM10010981_18340</name>
</gene>
<dbReference type="RefSeq" id="WP_188793901.1">
    <property type="nucleotide sequence ID" value="NZ_BMJA01000001.1"/>
</dbReference>
<keyword evidence="1" id="KW-0812">Transmembrane</keyword>
<evidence type="ECO:0000313" key="2">
    <source>
        <dbReference type="EMBL" id="GGA29714.1"/>
    </source>
</evidence>
<name>A0ABQ1FSW4_9GAMM</name>
<comment type="caution">
    <text evidence="2">The sequence shown here is derived from an EMBL/GenBank/DDBJ whole genome shotgun (WGS) entry which is preliminary data.</text>
</comment>
<proteinExistence type="predicted"/>
<sequence>MNTPSKMAHPVVRVMAVIFGIVALGFAAIGAYTLFSHGWSWQVFSVTFAMATLAIIFITGGIKGPGKLPTKGYSLLGGP</sequence>
<dbReference type="Proteomes" id="UP000620046">
    <property type="component" value="Unassembled WGS sequence"/>
</dbReference>
<evidence type="ECO:0000313" key="3">
    <source>
        <dbReference type="Proteomes" id="UP000620046"/>
    </source>
</evidence>